<dbReference type="Pfam" id="PF00440">
    <property type="entry name" value="TetR_N"/>
    <property type="match status" value="1"/>
</dbReference>
<evidence type="ECO:0000256" key="3">
    <source>
        <dbReference type="ARBA" id="ARBA00023125"/>
    </source>
</evidence>
<dbReference type="PROSITE" id="PS50977">
    <property type="entry name" value="HTH_TETR_2"/>
    <property type="match status" value="1"/>
</dbReference>
<feature type="domain" description="HTH tetR-type" evidence="6">
    <location>
        <begin position="3"/>
        <end position="63"/>
    </location>
</feature>
<dbReference type="STRING" id="200904.GCA_900168775_00599"/>
<proteinExistence type="predicted"/>
<protein>
    <submittedName>
        <fullName evidence="7">TetR family transcriptional regulator</fullName>
    </submittedName>
</protein>
<accession>A0A366EDS2</accession>
<dbReference type="PROSITE" id="PS01081">
    <property type="entry name" value="HTH_TETR_1"/>
    <property type="match status" value="1"/>
</dbReference>
<dbReference type="InterPro" id="IPR023772">
    <property type="entry name" value="DNA-bd_HTH_TetR-type_CS"/>
</dbReference>
<feature type="DNA-binding region" description="H-T-H motif" evidence="5">
    <location>
        <begin position="26"/>
        <end position="45"/>
    </location>
</feature>
<name>A0A366EDS2_9BACI</name>
<dbReference type="PANTHER" id="PTHR43479:SF22">
    <property type="entry name" value="TRANSCRIPTIONAL REGULATOR, TETR FAMILY"/>
    <property type="match status" value="1"/>
</dbReference>
<dbReference type="EMBL" id="QNRI01000002">
    <property type="protein sequence ID" value="RBP00564.1"/>
    <property type="molecule type" value="Genomic_DNA"/>
</dbReference>
<dbReference type="SUPFAM" id="SSF46689">
    <property type="entry name" value="Homeodomain-like"/>
    <property type="match status" value="1"/>
</dbReference>
<keyword evidence="4" id="KW-0804">Transcription</keyword>
<keyword evidence="3 5" id="KW-0238">DNA-binding</keyword>
<dbReference type="Proteomes" id="UP000252254">
    <property type="component" value="Unassembled WGS sequence"/>
</dbReference>
<sequence length="288" mass="33318">MLNQKKQRMIEESMKLFAEKGFHATSIQEIANKSDVSKGTFYLYFASKEELIVELFDYYTSLVMDKFKTIQQKNIDAKQKLVEQMQMMLDLITNHKEYMVMHLQDNIHIGQHMNDLAMKLLQRSFEWSKTALTEIYGEQIAPYIVDASIQLDGALHGYCKAIVMHDLQVDNTSLARFIVDRLDDTFRSMMHNNVEPQISYDQLTFATINQSQNVRVIKKLIERTIATIDLLQLPEQEKKQLKEAAEMINEESNKPEANNVVLQGILLQLKRIPELQKLSSDIATELGV</sequence>
<comment type="caution">
    <text evidence="7">The sequence shown here is derived from an EMBL/GenBank/DDBJ whole genome shotgun (WGS) entry which is preliminary data.</text>
</comment>
<evidence type="ECO:0000313" key="7">
    <source>
        <dbReference type="EMBL" id="RBP00564.1"/>
    </source>
</evidence>
<evidence type="ECO:0000256" key="5">
    <source>
        <dbReference type="PROSITE-ProRule" id="PRU00335"/>
    </source>
</evidence>
<evidence type="ECO:0000313" key="8">
    <source>
        <dbReference type="Proteomes" id="UP000252254"/>
    </source>
</evidence>
<dbReference type="RefSeq" id="WP_113867335.1">
    <property type="nucleotide sequence ID" value="NZ_BAABQN010000002.1"/>
</dbReference>
<dbReference type="InterPro" id="IPR009057">
    <property type="entry name" value="Homeodomain-like_sf"/>
</dbReference>
<evidence type="ECO:0000256" key="4">
    <source>
        <dbReference type="ARBA" id="ARBA00023163"/>
    </source>
</evidence>
<keyword evidence="8" id="KW-1185">Reference proteome</keyword>
<dbReference type="GO" id="GO:0003677">
    <property type="term" value="F:DNA binding"/>
    <property type="evidence" value="ECO:0007669"/>
    <property type="project" value="UniProtKB-UniRule"/>
</dbReference>
<dbReference type="InterPro" id="IPR050624">
    <property type="entry name" value="HTH-type_Tx_Regulator"/>
</dbReference>
<reference evidence="7 8" key="1">
    <citation type="submission" date="2018-06" db="EMBL/GenBank/DDBJ databases">
        <title>Genomic Encyclopedia of Type Strains, Phase IV (KMG-IV): sequencing the most valuable type-strain genomes for metagenomic binning, comparative biology and taxonomic classification.</title>
        <authorList>
            <person name="Goeker M."/>
        </authorList>
    </citation>
    <scope>NUCLEOTIDE SEQUENCE [LARGE SCALE GENOMIC DNA]</scope>
    <source>
        <strain evidence="7 8">DSM 15140</strain>
    </source>
</reference>
<evidence type="ECO:0000259" key="6">
    <source>
        <dbReference type="PROSITE" id="PS50977"/>
    </source>
</evidence>
<keyword evidence="1" id="KW-0678">Repressor</keyword>
<dbReference type="OrthoDB" id="9812993at2"/>
<dbReference type="InterPro" id="IPR001647">
    <property type="entry name" value="HTH_TetR"/>
</dbReference>
<dbReference type="GO" id="GO:0045892">
    <property type="term" value="P:negative regulation of DNA-templated transcription"/>
    <property type="evidence" value="ECO:0007669"/>
    <property type="project" value="UniProtKB-ARBA"/>
</dbReference>
<gene>
    <name evidence="7" type="ORF">DES48_102328</name>
</gene>
<dbReference type="Gene3D" id="1.10.357.10">
    <property type="entry name" value="Tetracycline Repressor, domain 2"/>
    <property type="match status" value="1"/>
</dbReference>
<dbReference type="AlphaFoldDB" id="A0A366EDS2"/>
<dbReference type="PRINTS" id="PR00455">
    <property type="entry name" value="HTHTETR"/>
</dbReference>
<keyword evidence="2" id="KW-0805">Transcription regulation</keyword>
<evidence type="ECO:0000256" key="1">
    <source>
        <dbReference type="ARBA" id="ARBA00022491"/>
    </source>
</evidence>
<dbReference type="PANTHER" id="PTHR43479">
    <property type="entry name" value="ACREF/ENVCD OPERON REPRESSOR-RELATED"/>
    <property type="match status" value="1"/>
</dbReference>
<evidence type="ECO:0000256" key="2">
    <source>
        <dbReference type="ARBA" id="ARBA00023015"/>
    </source>
</evidence>
<dbReference type="FunFam" id="1.10.10.60:FF:000141">
    <property type="entry name" value="TetR family transcriptional regulator"/>
    <property type="match status" value="1"/>
</dbReference>
<organism evidence="7 8">
    <name type="scientific">Paraliobacillus ryukyuensis</name>
    <dbReference type="NCBI Taxonomy" id="200904"/>
    <lineage>
        <taxon>Bacteria</taxon>
        <taxon>Bacillati</taxon>
        <taxon>Bacillota</taxon>
        <taxon>Bacilli</taxon>
        <taxon>Bacillales</taxon>
        <taxon>Bacillaceae</taxon>
        <taxon>Paraliobacillus</taxon>
    </lineage>
</organism>